<dbReference type="InterPro" id="IPR025484">
    <property type="entry name" value="DUF4376"/>
</dbReference>
<dbReference type="RefSeq" id="WP_266127962.1">
    <property type="nucleotide sequence ID" value="NZ_JANIDV010000007.1"/>
</dbReference>
<evidence type="ECO:0000313" key="2">
    <source>
        <dbReference type="EMBL" id="MCX5616985.1"/>
    </source>
</evidence>
<accession>A0ABT3WD24</accession>
<evidence type="ECO:0000313" key="3">
    <source>
        <dbReference type="Proteomes" id="UP001165633"/>
    </source>
</evidence>
<keyword evidence="3" id="KW-1185">Reference proteome</keyword>
<comment type="caution">
    <text evidence="2">The sequence shown here is derived from an EMBL/GenBank/DDBJ whole genome shotgun (WGS) entry which is preliminary data.</text>
</comment>
<protein>
    <submittedName>
        <fullName evidence="2">DUF4376 domain-containing protein</fullName>
    </submittedName>
</protein>
<reference evidence="2" key="1">
    <citation type="submission" date="2022-07" db="EMBL/GenBank/DDBJ databases">
        <title>Bombella genomes.</title>
        <authorList>
            <person name="Harer L."/>
            <person name="Styblova S."/>
            <person name="Ehrmann M."/>
        </authorList>
    </citation>
    <scope>NUCLEOTIDE SEQUENCE</scope>
    <source>
        <strain evidence="2">TMW 2.2559</strain>
    </source>
</reference>
<dbReference type="EMBL" id="JANIDV010000007">
    <property type="protein sequence ID" value="MCX5616985.1"/>
    <property type="molecule type" value="Genomic_DNA"/>
</dbReference>
<sequence length="182" mass="19613">MNGPYYVIVDTDSRMTATCCGPLNATGKGYIPVSEKDYQTLCRQPGPGAKINPDGTIASLDVIIPLSAKRDILAQTTPEKMASGVYFQPSRSTAPILFPTDSASYTNTLQQSLVVKLDEWEDGTPWTLPDGSTVPMTGQDVTALCKKITAYRNACQAHASDISRQLDKGDDADITAGWPDNH</sequence>
<name>A0ABT3WD24_9PROT</name>
<dbReference type="Pfam" id="PF14301">
    <property type="entry name" value="DUF4376"/>
    <property type="match status" value="1"/>
</dbReference>
<organism evidence="2 3">
    <name type="scientific">Bombella dulcis</name>
    <dbReference type="NCBI Taxonomy" id="2967339"/>
    <lineage>
        <taxon>Bacteria</taxon>
        <taxon>Pseudomonadati</taxon>
        <taxon>Pseudomonadota</taxon>
        <taxon>Alphaproteobacteria</taxon>
        <taxon>Acetobacterales</taxon>
        <taxon>Acetobacteraceae</taxon>
        <taxon>Bombella</taxon>
    </lineage>
</organism>
<evidence type="ECO:0000259" key="1">
    <source>
        <dbReference type="Pfam" id="PF14301"/>
    </source>
</evidence>
<proteinExistence type="predicted"/>
<dbReference type="Proteomes" id="UP001165633">
    <property type="component" value="Unassembled WGS sequence"/>
</dbReference>
<feature type="domain" description="DUF4376" evidence="1">
    <location>
        <begin position="69"/>
        <end position="174"/>
    </location>
</feature>
<gene>
    <name evidence="2" type="ORF">NQF87_08395</name>
</gene>